<gene>
    <name evidence="2" type="ORF">GCM10018793_07060</name>
</gene>
<organism evidence="2 3">
    <name type="scientific">Streptomyces sulfonofaciens</name>
    <dbReference type="NCBI Taxonomy" id="68272"/>
    <lineage>
        <taxon>Bacteria</taxon>
        <taxon>Bacillati</taxon>
        <taxon>Actinomycetota</taxon>
        <taxon>Actinomycetes</taxon>
        <taxon>Kitasatosporales</taxon>
        <taxon>Streptomycetaceae</taxon>
        <taxon>Streptomyces</taxon>
    </lineage>
</organism>
<dbReference type="Proteomes" id="UP000603708">
    <property type="component" value="Unassembled WGS sequence"/>
</dbReference>
<accession>A0A919FT70</accession>
<keyword evidence="3" id="KW-1185">Reference proteome</keyword>
<reference evidence="2" key="2">
    <citation type="submission" date="2020-09" db="EMBL/GenBank/DDBJ databases">
        <authorList>
            <person name="Sun Q."/>
            <person name="Ohkuma M."/>
        </authorList>
    </citation>
    <scope>NUCLEOTIDE SEQUENCE</scope>
    <source>
        <strain evidence="2">JCM 5069</strain>
    </source>
</reference>
<feature type="region of interest" description="Disordered" evidence="1">
    <location>
        <begin position="1"/>
        <end position="55"/>
    </location>
</feature>
<reference evidence="2" key="1">
    <citation type="journal article" date="2014" name="Int. J. Syst. Evol. Microbiol.">
        <title>Complete genome sequence of Corynebacterium casei LMG S-19264T (=DSM 44701T), isolated from a smear-ripened cheese.</title>
        <authorList>
            <consortium name="US DOE Joint Genome Institute (JGI-PGF)"/>
            <person name="Walter F."/>
            <person name="Albersmeier A."/>
            <person name="Kalinowski J."/>
            <person name="Ruckert C."/>
        </authorList>
    </citation>
    <scope>NUCLEOTIDE SEQUENCE</scope>
    <source>
        <strain evidence="2">JCM 5069</strain>
    </source>
</reference>
<dbReference type="EMBL" id="BNCD01000002">
    <property type="protein sequence ID" value="GHH71598.1"/>
    <property type="molecule type" value="Genomic_DNA"/>
</dbReference>
<sequence length="72" mass="8120">MTSENVAETESAEGQRVSLPEKSVTPDEFSQERPSDIFAVPKRPYPRSGARRHRPRHVLDRISAVADEACRD</sequence>
<name>A0A919FT70_9ACTN</name>
<evidence type="ECO:0000313" key="3">
    <source>
        <dbReference type="Proteomes" id="UP000603708"/>
    </source>
</evidence>
<proteinExistence type="predicted"/>
<evidence type="ECO:0000313" key="2">
    <source>
        <dbReference type="EMBL" id="GHH71598.1"/>
    </source>
</evidence>
<evidence type="ECO:0000256" key="1">
    <source>
        <dbReference type="SAM" id="MobiDB-lite"/>
    </source>
</evidence>
<protein>
    <submittedName>
        <fullName evidence="2">Uncharacterized protein</fullName>
    </submittedName>
</protein>
<comment type="caution">
    <text evidence="2">The sequence shown here is derived from an EMBL/GenBank/DDBJ whole genome shotgun (WGS) entry which is preliminary data.</text>
</comment>
<dbReference type="AlphaFoldDB" id="A0A919FT70"/>